<protein>
    <submittedName>
        <fullName evidence="2">Uncharacterized protein</fullName>
    </submittedName>
</protein>
<organism evidence="2 3">
    <name type="scientific">Moniliophthora roreri (strain MCA 2997)</name>
    <name type="common">Cocoa frosty pod rot fungus</name>
    <name type="synonym">Crinipellis roreri</name>
    <dbReference type="NCBI Taxonomy" id="1381753"/>
    <lineage>
        <taxon>Eukaryota</taxon>
        <taxon>Fungi</taxon>
        <taxon>Dikarya</taxon>
        <taxon>Basidiomycota</taxon>
        <taxon>Agaricomycotina</taxon>
        <taxon>Agaricomycetes</taxon>
        <taxon>Agaricomycetidae</taxon>
        <taxon>Agaricales</taxon>
        <taxon>Marasmiineae</taxon>
        <taxon>Marasmiaceae</taxon>
        <taxon>Moniliophthora</taxon>
    </lineage>
</organism>
<dbReference type="OrthoDB" id="3270863at2759"/>
<feature type="compositionally biased region" description="Low complexity" evidence="1">
    <location>
        <begin position="99"/>
        <end position="113"/>
    </location>
</feature>
<name>V2XDQ0_MONRO</name>
<feature type="compositionally biased region" description="Polar residues" evidence="1">
    <location>
        <begin position="114"/>
        <end position="130"/>
    </location>
</feature>
<evidence type="ECO:0000313" key="3">
    <source>
        <dbReference type="Proteomes" id="UP000017559"/>
    </source>
</evidence>
<evidence type="ECO:0000256" key="1">
    <source>
        <dbReference type="SAM" id="MobiDB-lite"/>
    </source>
</evidence>
<sequence length="550" mass="61700">MLLNEQDLKSLARNELQKLARTFKVKANAKSVLIIKDLLTRFPEGVPCETATTSENAKLAPKVETPIPTLPKTPETTAWGSNRTPPKTPTRTTVRRSTHVVSELSSSPLSSPPATNEQPQPSARLSTSTDIRLWPPESRHSPRIDDPIAAPDVSDEVVLEASTDPVERRADEDAMSSASGQTNVTYRTPVSSRANSPEPPASPTVLRHTVETIRQVAHKDTATHKKVEELRSLGEHLTDKATLLQDVLIREREQRHRILSFLLYYVSNNNRWGTGRVQNGELLPENVTGAIREEYLRNGGRNWKDDGTWTFEEVWGGPIRMAPSLDTSEDRLSNWEEVDEVEEEEYLDNYEAAKALGRLPQQTDLYKDPMVKYFIEDHFERTNHGKRRASESEAGGQDDARYQARRRISEFPTSRLVGIQKPDKGKQKMSAAEVERMENERRSEMGATQDAADAEQQEVQQQLRNLDLPLTRKLAQDKARGHQDLVVRGAILKVATDTLKGLPVDGKQRKVLYIGLDRLGIMPMTEAAQLENKVLAEIALANLQGKKGIQ</sequence>
<feature type="compositionally biased region" description="Polar residues" evidence="1">
    <location>
        <begin position="176"/>
        <end position="195"/>
    </location>
</feature>
<comment type="caution">
    <text evidence="2">The sequence shown here is derived from an EMBL/GenBank/DDBJ whole genome shotgun (WGS) entry which is preliminary data.</text>
</comment>
<feature type="compositionally biased region" description="Basic and acidic residues" evidence="1">
    <location>
        <begin position="433"/>
        <end position="444"/>
    </location>
</feature>
<dbReference type="KEGG" id="mrr:Moror_17749"/>
<feature type="compositionally biased region" description="Basic and acidic residues" evidence="1">
    <location>
        <begin position="137"/>
        <end position="146"/>
    </location>
</feature>
<dbReference type="AlphaFoldDB" id="V2XDQ0"/>
<proteinExistence type="predicted"/>
<evidence type="ECO:0000313" key="2">
    <source>
        <dbReference type="EMBL" id="ESK97318.1"/>
    </source>
</evidence>
<feature type="region of interest" description="Disordered" evidence="1">
    <location>
        <begin position="384"/>
        <end position="403"/>
    </location>
</feature>
<dbReference type="EMBL" id="AWSO01000027">
    <property type="protein sequence ID" value="ESK97318.1"/>
    <property type="molecule type" value="Genomic_DNA"/>
</dbReference>
<feature type="compositionally biased region" description="Low complexity" evidence="1">
    <location>
        <begin position="81"/>
        <end position="92"/>
    </location>
</feature>
<keyword evidence="3" id="KW-1185">Reference proteome</keyword>
<feature type="region of interest" description="Disordered" evidence="1">
    <location>
        <begin position="413"/>
        <end position="456"/>
    </location>
</feature>
<dbReference type="HOGENOM" id="CLU_495302_0_0_1"/>
<accession>V2XDQ0</accession>
<feature type="region of interest" description="Disordered" evidence="1">
    <location>
        <begin position="50"/>
        <end position="204"/>
    </location>
</feature>
<gene>
    <name evidence="2" type="ORF">Moror_17749</name>
</gene>
<dbReference type="Proteomes" id="UP000017559">
    <property type="component" value="Unassembled WGS sequence"/>
</dbReference>
<reference evidence="2 3" key="1">
    <citation type="journal article" date="2014" name="BMC Genomics">
        <title>Genome and secretome analysis of the hemibiotrophic fungal pathogen, Moniliophthora roreri, which causes frosty pod rot disease of cacao: mechanisms of the biotrophic and necrotrophic phases.</title>
        <authorList>
            <person name="Meinhardt L.W."/>
            <person name="Costa G.G.L."/>
            <person name="Thomazella D.P.T."/>
            <person name="Teixeira P.J.P.L."/>
            <person name="Carazzolle M.F."/>
            <person name="Schuster S.C."/>
            <person name="Carlson J.E."/>
            <person name="Guiltinan M.J."/>
            <person name="Mieczkowski P."/>
            <person name="Farmer A."/>
            <person name="Ramaraj T."/>
            <person name="Crozier J."/>
            <person name="Davis R.E."/>
            <person name="Shao J."/>
            <person name="Melnick R.L."/>
            <person name="Pereira G.A.G."/>
            <person name="Bailey B.A."/>
        </authorList>
    </citation>
    <scope>NUCLEOTIDE SEQUENCE [LARGE SCALE GENOMIC DNA]</scope>
    <source>
        <strain evidence="2 3">MCA 2997</strain>
    </source>
</reference>